<dbReference type="AlphaFoldDB" id="A0A3B5LFU5"/>
<dbReference type="Proteomes" id="UP000261380">
    <property type="component" value="Unplaced"/>
</dbReference>
<dbReference type="InterPro" id="IPR000566">
    <property type="entry name" value="Lipocln_cytosolic_FA-bd_dom"/>
</dbReference>
<reference evidence="4" key="1">
    <citation type="submission" date="2025-08" db="UniProtKB">
        <authorList>
            <consortium name="Ensembl"/>
        </authorList>
    </citation>
    <scope>IDENTIFICATION</scope>
</reference>
<evidence type="ECO:0000256" key="2">
    <source>
        <dbReference type="SAM" id="Phobius"/>
    </source>
</evidence>
<evidence type="ECO:0000256" key="1">
    <source>
        <dbReference type="ARBA" id="ARBA00006889"/>
    </source>
</evidence>
<dbReference type="GeneTree" id="ENSGT00940000156558"/>
<dbReference type="Pfam" id="PF00061">
    <property type="entry name" value="Lipocalin"/>
    <property type="match status" value="1"/>
</dbReference>
<evidence type="ECO:0000313" key="5">
    <source>
        <dbReference type="Proteomes" id="UP000261380"/>
    </source>
</evidence>
<keyword evidence="5" id="KW-1185">Reference proteome</keyword>
<dbReference type="GO" id="GO:0036094">
    <property type="term" value="F:small molecule binding"/>
    <property type="evidence" value="ECO:0007669"/>
    <property type="project" value="InterPro"/>
</dbReference>
<feature type="transmembrane region" description="Helical" evidence="2">
    <location>
        <begin position="48"/>
        <end position="74"/>
    </location>
</feature>
<keyword evidence="2" id="KW-0472">Membrane</keyword>
<feature type="transmembrane region" description="Helical" evidence="2">
    <location>
        <begin position="16"/>
        <end position="39"/>
    </location>
</feature>
<organism evidence="4 5">
    <name type="scientific">Xiphophorus couchianus</name>
    <name type="common">Monterrey platyfish</name>
    <dbReference type="NCBI Taxonomy" id="32473"/>
    <lineage>
        <taxon>Eukaryota</taxon>
        <taxon>Metazoa</taxon>
        <taxon>Chordata</taxon>
        <taxon>Craniata</taxon>
        <taxon>Vertebrata</taxon>
        <taxon>Euteleostomi</taxon>
        <taxon>Actinopterygii</taxon>
        <taxon>Neopterygii</taxon>
        <taxon>Teleostei</taxon>
        <taxon>Neoteleostei</taxon>
        <taxon>Acanthomorphata</taxon>
        <taxon>Ovalentaria</taxon>
        <taxon>Atherinomorphae</taxon>
        <taxon>Cyprinodontiformes</taxon>
        <taxon>Poeciliidae</taxon>
        <taxon>Poeciliinae</taxon>
        <taxon>Xiphophorus</taxon>
    </lineage>
</organism>
<dbReference type="InterPro" id="IPR002345">
    <property type="entry name" value="Lipocalin"/>
</dbReference>
<dbReference type="Ensembl" id="ENSXCOT00000009571.1">
    <property type="protein sequence ID" value="ENSXCOP00000009460.1"/>
    <property type="gene ID" value="ENSXCOG00000007194.1"/>
</dbReference>
<dbReference type="PANTHER" id="PTHR11430">
    <property type="entry name" value="LIPOCALIN"/>
    <property type="match status" value="1"/>
</dbReference>
<feature type="domain" description="Lipocalin/cytosolic fatty-acid binding" evidence="3">
    <location>
        <begin position="76"/>
        <end position="208"/>
    </location>
</feature>
<accession>A0A3B5LFU5</accession>
<protein>
    <recommendedName>
        <fullName evidence="3">Lipocalin/cytosolic fatty-acid binding domain-containing protein</fullName>
    </recommendedName>
</protein>
<sequence>MIPALLLLPLLLKAAALHYLLGITILTALPILVLSYYYATHQRKRRTLFFLTLALYSLVILNEWFLIFCLLQLVGGKWYLIGFATNSKWFINIKNTMKMGVATLVSTAEGDVDLSYLHLLAAPTALAGEGATGPKRLTCWGSKNDIIVVDVKYDDYALVYDIKTKQKVNKIIHLYGKDLTSSATFCKFKQLALDAGTLAENIVFLPKNEQCPQKPPRFLLSRFMPN</sequence>
<keyword evidence="2" id="KW-1133">Transmembrane helix</keyword>
<proteinExistence type="inferred from homology"/>
<name>A0A3B5LFU5_9TELE</name>
<evidence type="ECO:0000313" key="4">
    <source>
        <dbReference type="Ensembl" id="ENSXCOP00000009460.1"/>
    </source>
</evidence>
<reference evidence="4" key="2">
    <citation type="submission" date="2025-09" db="UniProtKB">
        <authorList>
            <consortium name="Ensembl"/>
        </authorList>
    </citation>
    <scope>IDENTIFICATION</scope>
</reference>
<dbReference type="PANTHER" id="PTHR11430:SF133">
    <property type="entry name" value="LIPOCALIN"/>
    <property type="match status" value="1"/>
</dbReference>
<comment type="similarity">
    <text evidence="1">Belongs to the calycin superfamily. Lipocalin family.</text>
</comment>
<keyword evidence="2" id="KW-0812">Transmembrane</keyword>
<dbReference type="Gene3D" id="2.40.128.20">
    <property type="match status" value="1"/>
</dbReference>
<dbReference type="InterPro" id="IPR012674">
    <property type="entry name" value="Calycin"/>
</dbReference>
<evidence type="ECO:0000259" key="3">
    <source>
        <dbReference type="Pfam" id="PF00061"/>
    </source>
</evidence>
<dbReference type="SUPFAM" id="SSF50814">
    <property type="entry name" value="Lipocalins"/>
    <property type="match status" value="1"/>
</dbReference>